<dbReference type="PANTHER" id="PTHR18895">
    <property type="entry name" value="HEMK METHYLTRANSFERASE"/>
    <property type="match status" value="1"/>
</dbReference>
<dbReference type="PANTHER" id="PTHR18895:SF74">
    <property type="entry name" value="MTRF1L RELEASE FACTOR GLUTAMINE METHYLTRANSFERASE"/>
    <property type="match status" value="1"/>
</dbReference>
<dbReference type="GO" id="GO:0003676">
    <property type="term" value="F:nucleic acid binding"/>
    <property type="evidence" value="ECO:0007669"/>
    <property type="project" value="InterPro"/>
</dbReference>
<evidence type="ECO:0000313" key="8">
    <source>
        <dbReference type="Proteomes" id="UP000229756"/>
    </source>
</evidence>
<proteinExistence type="predicted"/>
<evidence type="ECO:0000259" key="6">
    <source>
        <dbReference type="Pfam" id="PF05175"/>
    </source>
</evidence>
<evidence type="ECO:0000313" key="7">
    <source>
        <dbReference type="EMBL" id="PJC23382.1"/>
    </source>
</evidence>
<dbReference type="CDD" id="cd02440">
    <property type="entry name" value="AdoMet_MTases"/>
    <property type="match status" value="1"/>
</dbReference>
<dbReference type="PROSITE" id="PS00092">
    <property type="entry name" value="N6_MTASE"/>
    <property type="match status" value="1"/>
</dbReference>
<dbReference type="Proteomes" id="UP000229756">
    <property type="component" value="Unassembled WGS sequence"/>
</dbReference>
<accession>A0A2M8EKV8</accession>
<comment type="catalytic activity">
    <reaction evidence="5">
        <text>L-glutaminyl-[peptide chain release factor] + S-adenosyl-L-methionine = N(5)-methyl-L-glutaminyl-[peptide chain release factor] + S-adenosyl-L-homocysteine + H(+)</text>
        <dbReference type="Rhea" id="RHEA:42896"/>
        <dbReference type="Rhea" id="RHEA-COMP:10271"/>
        <dbReference type="Rhea" id="RHEA-COMP:10272"/>
        <dbReference type="ChEBI" id="CHEBI:15378"/>
        <dbReference type="ChEBI" id="CHEBI:30011"/>
        <dbReference type="ChEBI" id="CHEBI:57856"/>
        <dbReference type="ChEBI" id="CHEBI:59789"/>
        <dbReference type="ChEBI" id="CHEBI:61891"/>
        <dbReference type="EC" id="2.1.1.297"/>
    </reaction>
</comment>
<dbReference type="InterPro" id="IPR002052">
    <property type="entry name" value="DNA_methylase_N6_adenine_CS"/>
</dbReference>
<evidence type="ECO:0000256" key="3">
    <source>
        <dbReference type="ARBA" id="ARBA00022679"/>
    </source>
</evidence>
<dbReference type="InterPro" id="IPR029063">
    <property type="entry name" value="SAM-dependent_MTases_sf"/>
</dbReference>
<dbReference type="NCBIfam" id="TIGR00536">
    <property type="entry name" value="hemK_fam"/>
    <property type="match status" value="1"/>
</dbReference>
<evidence type="ECO:0000256" key="5">
    <source>
        <dbReference type="ARBA" id="ARBA00048391"/>
    </source>
</evidence>
<comment type="caution">
    <text evidence="7">The sequence shown here is derived from an EMBL/GenBank/DDBJ whole genome shotgun (WGS) entry which is preliminary data.</text>
</comment>
<evidence type="ECO:0000256" key="1">
    <source>
        <dbReference type="ARBA" id="ARBA00012771"/>
    </source>
</evidence>
<dbReference type="InterPro" id="IPR007848">
    <property type="entry name" value="Small_mtfrase_dom"/>
</dbReference>
<evidence type="ECO:0000256" key="4">
    <source>
        <dbReference type="ARBA" id="ARBA00022691"/>
    </source>
</evidence>
<keyword evidence="4" id="KW-0949">S-adenosyl-L-methionine</keyword>
<dbReference type="InterPro" id="IPR050320">
    <property type="entry name" value="N5-glutamine_MTase"/>
</dbReference>
<protein>
    <recommendedName>
        <fullName evidence="1">peptide chain release factor N(5)-glutamine methyltransferase</fullName>
        <ecNumber evidence="1">2.1.1.297</ecNumber>
    </recommendedName>
</protein>
<dbReference type="SUPFAM" id="SSF53335">
    <property type="entry name" value="S-adenosyl-L-methionine-dependent methyltransferases"/>
    <property type="match status" value="1"/>
</dbReference>
<dbReference type="EC" id="2.1.1.297" evidence="1"/>
<feature type="domain" description="Methyltransferase small" evidence="6">
    <location>
        <begin position="60"/>
        <end position="151"/>
    </location>
</feature>
<evidence type="ECO:0000256" key="2">
    <source>
        <dbReference type="ARBA" id="ARBA00022603"/>
    </source>
</evidence>
<keyword evidence="2 7" id="KW-0489">Methyltransferase</keyword>
<dbReference type="Pfam" id="PF05175">
    <property type="entry name" value="MTS"/>
    <property type="match status" value="1"/>
</dbReference>
<keyword evidence="3 7" id="KW-0808">Transferase</keyword>
<name>A0A2M8EKV8_UNCKA</name>
<dbReference type="GO" id="GO:0032259">
    <property type="term" value="P:methylation"/>
    <property type="evidence" value="ECO:0007669"/>
    <property type="project" value="UniProtKB-KW"/>
</dbReference>
<reference evidence="8" key="1">
    <citation type="submission" date="2017-09" db="EMBL/GenBank/DDBJ databases">
        <title>Depth-based differentiation of microbial function through sediment-hosted aquifers and enrichment of novel symbionts in the deep terrestrial subsurface.</title>
        <authorList>
            <person name="Probst A.J."/>
            <person name="Ladd B."/>
            <person name="Jarett J.K."/>
            <person name="Geller-Mcgrath D.E."/>
            <person name="Sieber C.M.K."/>
            <person name="Emerson J.B."/>
            <person name="Anantharaman K."/>
            <person name="Thomas B.C."/>
            <person name="Malmstrom R."/>
            <person name="Stieglmeier M."/>
            <person name="Klingl A."/>
            <person name="Woyke T."/>
            <person name="Ryan C.M."/>
            <person name="Banfield J.F."/>
        </authorList>
    </citation>
    <scope>NUCLEOTIDE SEQUENCE [LARGE SCALE GENOMIC DNA]</scope>
</reference>
<gene>
    <name evidence="7" type="ORF">CO058_03575</name>
</gene>
<sequence length="235" mass="27221">MNKNDLRFLQKDKPNYTKKDIELLESGYPLAYIIGYVDFLNSKIKLNHKVLIPRPETEYWVSTLISDIKSGRVLDVFCGSGCIGISLLYENPNIHVTFSDIDKNAILQTRENLIENKIDTKKYDVIKSNLFKNINGKFDYIFANPPYVGISDVVGEEIKHEPKHAIYSENDGMYLIEKFLDKAKDYLNENGIIYMEFGSNQKRGIAELINSNYSAIFSRDQYNKDRYVKLSQKVF</sequence>
<dbReference type="EMBL" id="PFSJ01000026">
    <property type="protein sequence ID" value="PJC23382.1"/>
    <property type="molecule type" value="Genomic_DNA"/>
</dbReference>
<organism evidence="7 8">
    <name type="scientific">candidate division WWE3 bacterium CG_4_9_14_0_2_um_filter_35_11</name>
    <dbReference type="NCBI Taxonomy" id="1975077"/>
    <lineage>
        <taxon>Bacteria</taxon>
        <taxon>Katanobacteria</taxon>
    </lineage>
</organism>
<dbReference type="GO" id="GO:0102559">
    <property type="term" value="F:peptide chain release factor N(5)-glutamine methyltransferase activity"/>
    <property type="evidence" value="ECO:0007669"/>
    <property type="project" value="UniProtKB-EC"/>
</dbReference>
<dbReference type="Gene3D" id="3.40.50.150">
    <property type="entry name" value="Vaccinia Virus protein VP39"/>
    <property type="match status" value="1"/>
</dbReference>
<dbReference type="InterPro" id="IPR004556">
    <property type="entry name" value="HemK-like"/>
</dbReference>
<dbReference type="AlphaFoldDB" id="A0A2M8EKV8"/>